<dbReference type="EMBL" id="FXAM01000001">
    <property type="protein sequence ID" value="SMF93944.1"/>
    <property type="molecule type" value="Genomic_DNA"/>
</dbReference>
<accession>A0A1Y6D0M3</accession>
<sequence>MSHNRPRHRPPSESGLARPKPISKGATGIPVDPAPETPVHVQIAAQVRSLRRIGYDHGRIAERLGLDREEAIRYAG</sequence>
<name>A0A1Y6D0M3_9GAMM</name>
<proteinExistence type="predicted"/>
<protein>
    <submittedName>
        <fullName evidence="2">Uncharacterized protein</fullName>
    </submittedName>
</protein>
<dbReference type="AlphaFoldDB" id="A0A1Y6D0M3"/>
<dbReference type="STRING" id="1760988.SAMN02949497_1240"/>
<evidence type="ECO:0000313" key="3">
    <source>
        <dbReference type="Proteomes" id="UP000192923"/>
    </source>
</evidence>
<evidence type="ECO:0000256" key="1">
    <source>
        <dbReference type="SAM" id="MobiDB-lite"/>
    </source>
</evidence>
<dbReference type="Proteomes" id="UP000192923">
    <property type="component" value="Unassembled WGS sequence"/>
</dbReference>
<dbReference type="RefSeq" id="WP_125468821.1">
    <property type="nucleotide sequence ID" value="NZ_FXAM01000001.1"/>
</dbReference>
<organism evidence="2 3">
    <name type="scientific">Methylomagnum ishizawai</name>
    <dbReference type="NCBI Taxonomy" id="1760988"/>
    <lineage>
        <taxon>Bacteria</taxon>
        <taxon>Pseudomonadati</taxon>
        <taxon>Pseudomonadota</taxon>
        <taxon>Gammaproteobacteria</taxon>
        <taxon>Methylococcales</taxon>
        <taxon>Methylococcaceae</taxon>
        <taxon>Methylomagnum</taxon>
    </lineage>
</organism>
<reference evidence="2 3" key="1">
    <citation type="submission" date="2016-12" db="EMBL/GenBank/DDBJ databases">
        <authorList>
            <person name="Song W.-J."/>
            <person name="Kurnit D.M."/>
        </authorList>
    </citation>
    <scope>NUCLEOTIDE SEQUENCE [LARGE SCALE GENOMIC DNA]</scope>
    <source>
        <strain evidence="2 3">175</strain>
    </source>
</reference>
<gene>
    <name evidence="2" type="ORF">SAMN02949497_1240</name>
</gene>
<keyword evidence="3" id="KW-1185">Reference proteome</keyword>
<evidence type="ECO:0000313" key="2">
    <source>
        <dbReference type="EMBL" id="SMF93944.1"/>
    </source>
</evidence>
<feature type="region of interest" description="Disordered" evidence="1">
    <location>
        <begin position="1"/>
        <end position="35"/>
    </location>
</feature>